<proteinExistence type="predicted"/>
<evidence type="ECO:0000313" key="3">
    <source>
        <dbReference type="EMBL" id="KAK9883786.1"/>
    </source>
</evidence>
<reference evidence="3 4" key="1">
    <citation type="submission" date="2023-03" db="EMBL/GenBank/DDBJ databases">
        <title>Genome insight into feeding habits of ladybird beetles.</title>
        <authorList>
            <person name="Li H.-S."/>
            <person name="Huang Y.-H."/>
            <person name="Pang H."/>
        </authorList>
    </citation>
    <scope>NUCLEOTIDE SEQUENCE [LARGE SCALE GENOMIC DNA]</scope>
    <source>
        <strain evidence="3">SYSU_2023b</strain>
        <tissue evidence="3">Whole body</tissue>
    </source>
</reference>
<dbReference type="AlphaFoldDB" id="A0AAW1UVC0"/>
<comment type="caution">
    <text evidence="3">The sequence shown here is derived from an EMBL/GenBank/DDBJ whole genome shotgun (WGS) entry which is preliminary data.</text>
</comment>
<evidence type="ECO:0000256" key="2">
    <source>
        <dbReference type="SAM" id="Phobius"/>
    </source>
</evidence>
<feature type="transmembrane region" description="Helical" evidence="2">
    <location>
        <begin position="12"/>
        <end position="38"/>
    </location>
</feature>
<accession>A0AAW1UVC0</accession>
<name>A0AAW1UVC0_9CUCU</name>
<evidence type="ECO:0000256" key="1">
    <source>
        <dbReference type="SAM" id="MobiDB-lite"/>
    </source>
</evidence>
<feature type="region of interest" description="Disordered" evidence="1">
    <location>
        <begin position="183"/>
        <end position="204"/>
    </location>
</feature>
<protein>
    <submittedName>
        <fullName evidence="3">Uncharacterized protein</fullName>
    </submittedName>
</protein>
<keyword evidence="2" id="KW-0812">Transmembrane</keyword>
<keyword evidence="4" id="KW-1185">Reference proteome</keyword>
<gene>
    <name evidence="3" type="ORF">WA026_001981</name>
</gene>
<organism evidence="3 4">
    <name type="scientific">Henosepilachna vigintioctopunctata</name>
    <dbReference type="NCBI Taxonomy" id="420089"/>
    <lineage>
        <taxon>Eukaryota</taxon>
        <taxon>Metazoa</taxon>
        <taxon>Ecdysozoa</taxon>
        <taxon>Arthropoda</taxon>
        <taxon>Hexapoda</taxon>
        <taxon>Insecta</taxon>
        <taxon>Pterygota</taxon>
        <taxon>Neoptera</taxon>
        <taxon>Endopterygota</taxon>
        <taxon>Coleoptera</taxon>
        <taxon>Polyphaga</taxon>
        <taxon>Cucujiformia</taxon>
        <taxon>Coccinelloidea</taxon>
        <taxon>Coccinellidae</taxon>
        <taxon>Epilachninae</taxon>
        <taxon>Epilachnini</taxon>
        <taxon>Henosepilachna</taxon>
    </lineage>
</organism>
<keyword evidence="2" id="KW-0472">Membrane</keyword>
<sequence length="269" mass="30292">MFSSNFSTKRAVFNAVTMKIVSATSIGILILFEVTILISSTPLSEFKNNARQSSKKSLDIGISEKSSAMSENLDDSRDASGGRQKRFMATAVHEGIRSVLYYLYENKLKKWPKKFICLFTNCSPTPPPLPPSMHISGSSSNAMPPLPVQSDVIVENSPHQNVESNFELKETVPASEPIQVVEYDQSSSDNSTDWSPNTNDNENNRKRKKRCIVCALVSDASRLMLKVANIPAQILHFPQRMLRYQDNLESVKHVYPQAYNPYRTYSNYK</sequence>
<evidence type="ECO:0000313" key="4">
    <source>
        <dbReference type="Proteomes" id="UP001431783"/>
    </source>
</evidence>
<feature type="compositionally biased region" description="Polar residues" evidence="1">
    <location>
        <begin position="184"/>
        <end position="196"/>
    </location>
</feature>
<dbReference type="EMBL" id="JARQZJ010000091">
    <property type="protein sequence ID" value="KAK9883786.1"/>
    <property type="molecule type" value="Genomic_DNA"/>
</dbReference>
<dbReference type="Proteomes" id="UP001431783">
    <property type="component" value="Unassembled WGS sequence"/>
</dbReference>
<keyword evidence="2" id="KW-1133">Transmembrane helix</keyword>